<dbReference type="SUPFAM" id="SSF51735">
    <property type="entry name" value="NAD(P)-binding Rossmann-fold domains"/>
    <property type="match status" value="1"/>
</dbReference>
<dbReference type="InterPro" id="IPR013149">
    <property type="entry name" value="ADH-like_C"/>
</dbReference>
<dbReference type="PANTHER" id="PTHR43205">
    <property type="entry name" value="PROSTAGLANDIN REDUCTASE"/>
    <property type="match status" value="1"/>
</dbReference>
<dbReference type="InterPro" id="IPR036291">
    <property type="entry name" value="NAD(P)-bd_dom_sf"/>
</dbReference>
<dbReference type="InterPro" id="IPR041694">
    <property type="entry name" value="ADH_N_2"/>
</dbReference>
<evidence type="ECO:0000313" key="4">
    <source>
        <dbReference type="Proteomes" id="UP000198420"/>
    </source>
</evidence>
<dbReference type="PANTHER" id="PTHR43205:SF7">
    <property type="entry name" value="PROSTAGLANDIN REDUCTASE 1"/>
    <property type="match status" value="1"/>
</dbReference>
<dbReference type="Gene3D" id="3.90.180.10">
    <property type="entry name" value="Medium-chain alcohol dehydrogenases, catalytic domain"/>
    <property type="match status" value="1"/>
</dbReference>
<keyword evidence="4" id="KW-1185">Reference proteome</keyword>
<keyword evidence="1" id="KW-0560">Oxidoreductase</keyword>
<proteinExistence type="predicted"/>
<dbReference type="Pfam" id="PF16884">
    <property type="entry name" value="ADH_N_2"/>
    <property type="match status" value="1"/>
</dbReference>
<gene>
    <name evidence="3" type="ORF">SAMN06265355_102718</name>
</gene>
<organism evidence="3 4">
    <name type="scientific">Actinomadura mexicana</name>
    <dbReference type="NCBI Taxonomy" id="134959"/>
    <lineage>
        <taxon>Bacteria</taxon>
        <taxon>Bacillati</taxon>
        <taxon>Actinomycetota</taxon>
        <taxon>Actinomycetes</taxon>
        <taxon>Streptosporangiales</taxon>
        <taxon>Thermomonosporaceae</taxon>
        <taxon>Actinomadura</taxon>
    </lineage>
</organism>
<dbReference type="CDD" id="cd05288">
    <property type="entry name" value="PGDH"/>
    <property type="match status" value="1"/>
</dbReference>
<dbReference type="OrthoDB" id="9805663at2"/>
<dbReference type="SMART" id="SM00829">
    <property type="entry name" value="PKS_ER"/>
    <property type="match status" value="1"/>
</dbReference>
<sequence>MPSLPRTSRVVQLAAVPDGLPRPEHFSVVEVPTPSPADGEVLVRNRYFQVFPSLRTLIGGGVKGTPFPPLRPGDPLFGAAIGEVVSAPRDAGLRPGDLVRHWLGWREHAVVPVGRCSPLDGTLPDPVAHLGQAGIAYTALTRDARVRPGDTVFVSGGAGGVGSLAGQVARLLGAGRVIGSTGSPGKAARLVSELGYDAAVIRGGRPIAEQLAEAAPDGIDVLVDNVGGDQLRAAVAAARPGARFVLVGTLAGQLAPDRAGTTAPVEVDTFQLIAKRIEMRGFGGLDDTGARPEWAERVGAWLRSGDITFPHVRVAGIEHAPRALHELISGRHLGAVIVEL</sequence>
<dbReference type="RefSeq" id="WP_089310903.1">
    <property type="nucleotide sequence ID" value="NZ_FZNP01000002.1"/>
</dbReference>
<evidence type="ECO:0000259" key="2">
    <source>
        <dbReference type="SMART" id="SM00829"/>
    </source>
</evidence>
<dbReference type="Gene3D" id="3.40.50.720">
    <property type="entry name" value="NAD(P)-binding Rossmann-like Domain"/>
    <property type="match status" value="1"/>
</dbReference>
<dbReference type="InterPro" id="IPR045010">
    <property type="entry name" value="MDR_fam"/>
</dbReference>
<dbReference type="Pfam" id="PF00107">
    <property type="entry name" value="ADH_zinc_N"/>
    <property type="match status" value="1"/>
</dbReference>
<dbReference type="SUPFAM" id="SSF50129">
    <property type="entry name" value="GroES-like"/>
    <property type="match status" value="1"/>
</dbReference>
<dbReference type="Proteomes" id="UP000198420">
    <property type="component" value="Unassembled WGS sequence"/>
</dbReference>
<feature type="domain" description="Enoyl reductase (ER)" evidence="2">
    <location>
        <begin position="19"/>
        <end position="338"/>
    </location>
</feature>
<evidence type="ECO:0000256" key="1">
    <source>
        <dbReference type="ARBA" id="ARBA00023002"/>
    </source>
</evidence>
<reference evidence="4" key="1">
    <citation type="submission" date="2017-06" db="EMBL/GenBank/DDBJ databases">
        <authorList>
            <person name="Varghese N."/>
            <person name="Submissions S."/>
        </authorList>
    </citation>
    <scope>NUCLEOTIDE SEQUENCE [LARGE SCALE GENOMIC DNA]</scope>
    <source>
        <strain evidence="4">DSM 44485</strain>
    </source>
</reference>
<evidence type="ECO:0000313" key="3">
    <source>
        <dbReference type="EMBL" id="SNR41584.1"/>
    </source>
</evidence>
<dbReference type="AlphaFoldDB" id="A0A238W5I6"/>
<dbReference type="GO" id="GO:0016628">
    <property type="term" value="F:oxidoreductase activity, acting on the CH-CH group of donors, NAD or NADP as acceptor"/>
    <property type="evidence" value="ECO:0007669"/>
    <property type="project" value="InterPro"/>
</dbReference>
<accession>A0A238W5I6</accession>
<dbReference type="InterPro" id="IPR020843">
    <property type="entry name" value="ER"/>
</dbReference>
<name>A0A238W5I6_9ACTN</name>
<dbReference type="InterPro" id="IPR011032">
    <property type="entry name" value="GroES-like_sf"/>
</dbReference>
<dbReference type="EMBL" id="FZNP01000002">
    <property type="protein sequence ID" value="SNR41584.1"/>
    <property type="molecule type" value="Genomic_DNA"/>
</dbReference>
<protein>
    <recommendedName>
        <fullName evidence="2">Enoyl reductase (ER) domain-containing protein</fullName>
    </recommendedName>
</protein>